<reference evidence="2" key="1">
    <citation type="submission" date="2025-08" db="UniProtKB">
        <authorList>
            <consortium name="RefSeq"/>
        </authorList>
    </citation>
    <scope>IDENTIFICATION</scope>
    <source>
        <tissue evidence="2">Whole insect</tissue>
    </source>
</reference>
<keyword evidence="1" id="KW-0175">Coiled coil</keyword>
<gene>
    <name evidence="2" type="primary">LOC114336309</name>
</gene>
<name>A0A6P7G0P2_DIAVI</name>
<dbReference type="InParanoid" id="A0A6P7G0P2"/>
<dbReference type="RefSeq" id="XP_028142454.1">
    <property type="nucleotide sequence ID" value="XM_028286653.1"/>
</dbReference>
<protein>
    <submittedName>
        <fullName evidence="2">Uncharacterized protein LOC114336309</fullName>
    </submittedName>
</protein>
<feature type="coiled-coil region" evidence="1">
    <location>
        <begin position="24"/>
        <end position="79"/>
    </location>
</feature>
<evidence type="ECO:0000313" key="2">
    <source>
        <dbReference type="RefSeq" id="XP_028142454.1"/>
    </source>
</evidence>
<sequence length="287" mass="33369">MNASDVNKILTEVAKTREEVEFLIKSFKEEIDGLKRSIEATETRIILNVEGLNKKVKDLEKENLELKSKLEKVERKSKENSIFIYGLELSKAEISSKFICDSIKKLLGIDICFSDSNNFIWFKNYKNNPIKLELVSNTKKREILKNCHRLKGKNINITHDYTHKQREEQKILKYHLKLAREKSTTRSYIKGNKLFVDESSYSIEDLQDTGENLHQTNSEPNTPTIHKTFEAEIPVFEQKPIGTLKNQSKYIKSANIKKNIEKEVKNKLQRTSSKNQVILLGCVYIRC</sequence>
<organism evidence="2">
    <name type="scientific">Diabrotica virgifera virgifera</name>
    <name type="common">western corn rootworm</name>
    <dbReference type="NCBI Taxonomy" id="50390"/>
    <lineage>
        <taxon>Eukaryota</taxon>
        <taxon>Metazoa</taxon>
        <taxon>Ecdysozoa</taxon>
        <taxon>Arthropoda</taxon>
        <taxon>Hexapoda</taxon>
        <taxon>Insecta</taxon>
        <taxon>Pterygota</taxon>
        <taxon>Neoptera</taxon>
        <taxon>Endopterygota</taxon>
        <taxon>Coleoptera</taxon>
        <taxon>Polyphaga</taxon>
        <taxon>Cucujiformia</taxon>
        <taxon>Chrysomeloidea</taxon>
        <taxon>Chrysomelidae</taxon>
        <taxon>Galerucinae</taxon>
        <taxon>Diabroticina</taxon>
        <taxon>Diabroticites</taxon>
        <taxon>Diabrotica</taxon>
    </lineage>
</organism>
<dbReference type="AlphaFoldDB" id="A0A6P7G0P2"/>
<evidence type="ECO:0000256" key="1">
    <source>
        <dbReference type="SAM" id="Coils"/>
    </source>
</evidence>
<accession>A0A6P7G0P2</accession>
<proteinExistence type="predicted"/>